<accession>U4R6B0</accession>
<evidence type="ECO:0000313" key="5">
    <source>
        <dbReference type="Proteomes" id="UP000016860"/>
    </source>
</evidence>
<dbReference type="PROSITE" id="PS51635">
    <property type="entry name" value="PNPLA"/>
    <property type="match status" value="1"/>
</dbReference>
<gene>
    <name evidence="4" type="ORF">L323_04395</name>
</gene>
<feature type="active site" description="Nucleophile" evidence="2">
    <location>
        <position position="53"/>
    </location>
</feature>
<dbReference type="InterPro" id="IPR052580">
    <property type="entry name" value="Lipid_Hydrolase"/>
</dbReference>
<keyword evidence="2" id="KW-0378">Hydrolase</keyword>
<dbReference type="Gene3D" id="3.40.1090.10">
    <property type="entry name" value="Cytosolic phospholipase A2 catalytic domain"/>
    <property type="match status" value="1"/>
</dbReference>
<proteinExistence type="predicted"/>
<dbReference type="InterPro" id="IPR002641">
    <property type="entry name" value="PNPLA_dom"/>
</dbReference>
<protein>
    <recommendedName>
        <fullName evidence="3">PNPLA domain-containing protein</fullName>
    </recommendedName>
</protein>
<dbReference type="OrthoDB" id="9770965at2"/>
<evidence type="ECO:0000259" key="3">
    <source>
        <dbReference type="PROSITE" id="PS51635"/>
    </source>
</evidence>
<feature type="short sequence motif" description="GXGXXG" evidence="2">
    <location>
        <begin position="15"/>
        <end position="20"/>
    </location>
</feature>
<dbReference type="SUPFAM" id="SSF52151">
    <property type="entry name" value="FabD/lysophospholipase-like"/>
    <property type="match status" value="1"/>
</dbReference>
<feature type="active site" description="Proton acceptor" evidence="2">
    <location>
        <position position="332"/>
    </location>
</feature>
<keyword evidence="1 2" id="KW-0443">Lipid metabolism</keyword>
<dbReference type="PANTHER" id="PTHR46394:SF1">
    <property type="entry name" value="PNPLA DOMAIN-CONTAINING PROTEIN"/>
    <property type="match status" value="1"/>
</dbReference>
<evidence type="ECO:0000256" key="2">
    <source>
        <dbReference type="PROSITE-ProRule" id="PRU01161"/>
    </source>
</evidence>
<name>U4R6B0_9FIRM</name>
<dbReference type="InterPro" id="IPR016035">
    <property type="entry name" value="Acyl_Trfase/lysoPLipase"/>
</dbReference>
<dbReference type="AlphaFoldDB" id="U4R6B0"/>
<keyword evidence="2" id="KW-0442">Lipid degradation</keyword>
<sequence>MKIMKEDIEYLALEGGGGCGNAFIGAIKALEDMKVIQHENFCLKNIKGVAGASAGSITSLFLACGYNSREITDILKLENFNKFFDGPDINKQPFLINNNKMSSKRFLERQKKRLEGLSDIHLKILQELGIKFTTVRFFELGEFQGIIGKFLNPLIDSVITYFGKNNLPDEVLLRIKKGKRDLIYCLHTDFGVFTGNEIRNFFDKWITMARVRIENPDMFKNASISDLSRIYTESKSSIEFNIRYMNTSIGDLGKLTKIKLAFTGTNMLDMKSYIFSSFDDMTNKMAAADIVRISMSIPFAYKPIIIETEDLQEIFGSSDWKNHRALVGIWVDGGLTNNIPINAFKQFSNSSSRQNTFGLRLNIDEQTPILNILDFIKQYMSLLGGTGEAQMSAAQSFYDNCIQLDASPLKLFSFTPDPKDFDKVNAKSYVDVVKYFECQNVCNPVCEFY</sequence>
<feature type="short sequence motif" description="GXSXG" evidence="2">
    <location>
        <begin position="51"/>
        <end position="55"/>
    </location>
</feature>
<reference evidence="4 5" key="1">
    <citation type="journal article" date="2013" name="Genome Announc.">
        <title>Draft Genome Sequence of the Cellulolytic Bacterium Clostridium papyrosolvens C7 (ATCC 700395).</title>
        <authorList>
            <person name="Zepeda V."/>
            <person name="Dassa B."/>
            <person name="Borovok I."/>
            <person name="Lamed R."/>
            <person name="Bayer E.A."/>
            <person name="Cate J.H."/>
        </authorList>
    </citation>
    <scope>NUCLEOTIDE SEQUENCE [LARGE SCALE GENOMIC DNA]</scope>
    <source>
        <strain evidence="4 5">C7</strain>
    </source>
</reference>
<dbReference type="Pfam" id="PF01734">
    <property type="entry name" value="Patatin"/>
    <property type="match status" value="1"/>
</dbReference>
<feature type="domain" description="PNPLA" evidence="3">
    <location>
        <begin position="11"/>
        <end position="345"/>
    </location>
</feature>
<dbReference type="STRING" id="1330534.L323_04395"/>
<dbReference type="GO" id="GO:0016787">
    <property type="term" value="F:hydrolase activity"/>
    <property type="evidence" value="ECO:0007669"/>
    <property type="project" value="UniProtKB-UniRule"/>
</dbReference>
<organism evidence="4 5">
    <name type="scientific">Ruminiclostridium papyrosolvens C7</name>
    <dbReference type="NCBI Taxonomy" id="1330534"/>
    <lineage>
        <taxon>Bacteria</taxon>
        <taxon>Bacillati</taxon>
        <taxon>Bacillota</taxon>
        <taxon>Clostridia</taxon>
        <taxon>Eubacteriales</taxon>
        <taxon>Oscillospiraceae</taxon>
        <taxon>Ruminiclostridium</taxon>
    </lineage>
</organism>
<dbReference type="PANTHER" id="PTHR46394">
    <property type="entry name" value="ANNEXIN"/>
    <property type="match status" value="1"/>
</dbReference>
<dbReference type="PATRIC" id="fig|1330534.3.peg.883"/>
<dbReference type="Proteomes" id="UP000016860">
    <property type="component" value="Unassembled WGS sequence"/>
</dbReference>
<evidence type="ECO:0000313" key="4">
    <source>
        <dbReference type="EMBL" id="EPR13462.1"/>
    </source>
</evidence>
<dbReference type="GO" id="GO:0016042">
    <property type="term" value="P:lipid catabolic process"/>
    <property type="evidence" value="ECO:0007669"/>
    <property type="project" value="UniProtKB-UniRule"/>
</dbReference>
<evidence type="ECO:0000256" key="1">
    <source>
        <dbReference type="ARBA" id="ARBA00023098"/>
    </source>
</evidence>
<comment type="caution">
    <text evidence="4">The sequence shown here is derived from an EMBL/GenBank/DDBJ whole genome shotgun (WGS) entry which is preliminary data.</text>
</comment>
<dbReference type="EMBL" id="ATAY01000020">
    <property type="protein sequence ID" value="EPR13462.1"/>
    <property type="molecule type" value="Genomic_DNA"/>
</dbReference>
<feature type="short sequence motif" description="DGA/G" evidence="2">
    <location>
        <begin position="332"/>
        <end position="334"/>
    </location>
</feature>